<dbReference type="SUPFAM" id="SSF46785">
    <property type="entry name" value="Winged helix' DNA-binding domain"/>
    <property type="match status" value="1"/>
</dbReference>
<dbReference type="Pfam" id="PF12840">
    <property type="entry name" value="HTH_20"/>
    <property type="match status" value="1"/>
</dbReference>
<keyword evidence="3" id="KW-1185">Reference proteome</keyword>
<dbReference type="Proteomes" id="UP000019494">
    <property type="component" value="Unassembled WGS sequence"/>
</dbReference>
<sequence length="190" mass="21332">MSFNPRRLRTPNELRALSHPLRLDILEQLMLHGPMTASDLGAALDEVPANCSWHLRKLAEHGFVEEAGDGRGRRRPWRVTQVGLTWNDEDGESDHPGYRAASKAMTEVFVEREVARWRRNSAAAQPNWAGLGMSETVAFLTEEEARAFSDDLEELLLRHHGRLTGDDPIPAGARRVHVLALTSVDPEDVR</sequence>
<dbReference type="EMBL" id="AWQS01000003">
    <property type="protein sequence ID" value="EWT07868.1"/>
    <property type="molecule type" value="Genomic_DNA"/>
</dbReference>
<dbReference type="AlphaFoldDB" id="W9GSR1"/>
<name>W9GSR1_9MICO</name>
<evidence type="ECO:0000313" key="3">
    <source>
        <dbReference type="Proteomes" id="UP000019494"/>
    </source>
</evidence>
<proteinExistence type="predicted"/>
<dbReference type="GO" id="GO:0003700">
    <property type="term" value="F:DNA-binding transcription factor activity"/>
    <property type="evidence" value="ECO:0007669"/>
    <property type="project" value="InterPro"/>
</dbReference>
<dbReference type="CDD" id="cd00090">
    <property type="entry name" value="HTH_ARSR"/>
    <property type="match status" value="1"/>
</dbReference>
<dbReference type="RefSeq" id="WP_051518008.1">
    <property type="nucleotide sequence ID" value="NZ_AWQS01000003.1"/>
</dbReference>
<accession>W9GSR1</accession>
<dbReference type="SMART" id="SM00418">
    <property type="entry name" value="HTH_ARSR"/>
    <property type="match status" value="1"/>
</dbReference>
<dbReference type="InterPro" id="IPR001845">
    <property type="entry name" value="HTH_ArsR_DNA-bd_dom"/>
</dbReference>
<dbReference type="OrthoDB" id="7945987at2"/>
<dbReference type="InterPro" id="IPR036388">
    <property type="entry name" value="WH-like_DNA-bd_sf"/>
</dbReference>
<protein>
    <submittedName>
        <fullName evidence="2">ArsR family transcriptional regulator</fullName>
    </submittedName>
</protein>
<evidence type="ECO:0000259" key="1">
    <source>
        <dbReference type="SMART" id="SM00418"/>
    </source>
</evidence>
<comment type="caution">
    <text evidence="2">The sequence shown here is derived from an EMBL/GenBank/DDBJ whole genome shotgun (WGS) entry which is preliminary data.</text>
</comment>
<organism evidence="2 3">
    <name type="scientific">Intrasporangium chromatireducens Q5-1</name>
    <dbReference type="NCBI Taxonomy" id="584657"/>
    <lineage>
        <taxon>Bacteria</taxon>
        <taxon>Bacillati</taxon>
        <taxon>Actinomycetota</taxon>
        <taxon>Actinomycetes</taxon>
        <taxon>Micrococcales</taxon>
        <taxon>Intrasporangiaceae</taxon>
        <taxon>Intrasporangium</taxon>
    </lineage>
</organism>
<dbReference type="InterPro" id="IPR036390">
    <property type="entry name" value="WH_DNA-bd_sf"/>
</dbReference>
<gene>
    <name evidence="2" type="ORF">N864_19675</name>
</gene>
<dbReference type="Gene3D" id="1.10.10.10">
    <property type="entry name" value="Winged helix-like DNA-binding domain superfamily/Winged helix DNA-binding domain"/>
    <property type="match status" value="1"/>
</dbReference>
<reference evidence="3" key="1">
    <citation type="submission" date="2013-08" db="EMBL/GenBank/DDBJ databases">
        <title>Intrasporangium oryzae NRRL B-24470.</title>
        <authorList>
            <person name="Liu H."/>
            <person name="Wang G."/>
        </authorList>
    </citation>
    <scope>NUCLEOTIDE SEQUENCE [LARGE SCALE GENOMIC DNA]</scope>
    <source>
        <strain evidence="3">Q5-1</strain>
    </source>
</reference>
<evidence type="ECO:0000313" key="2">
    <source>
        <dbReference type="EMBL" id="EWT07868.1"/>
    </source>
</evidence>
<dbReference type="PATRIC" id="fig|584657.3.peg.153"/>
<feature type="domain" description="HTH arsR-type" evidence="1">
    <location>
        <begin position="12"/>
        <end position="89"/>
    </location>
</feature>
<dbReference type="InterPro" id="IPR011991">
    <property type="entry name" value="ArsR-like_HTH"/>
</dbReference>